<dbReference type="Pfam" id="PF00511">
    <property type="entry name" value="PPV_E2_C"/>
    <property type="match status" value="1"/>
</dbReference>
<dbReference type="InterPro" id="IPR012677">
    <property type="entry name" value="Nucleotide-bd_a/b_plait_sf"/>
</dbReference>
<comment type="function">
    <text evidence="12">Plays a role in the initiation of viral DNA replication. A dimer of E2 interacts with a dimer of E1 in order to improve specificity of E1 DNA binding activity. Once the complex recognizes and binds DNA at specific sites, the E2 dimer is removed from DNA. E2 also regulates viral transcription through binding to the E2RE response element (5'-ACCNNNNNNGGT-3') present in multiple copies in the regulatory regions of the viral genome. Activates or represses transcription depending on E2RE's position with regards to proximal promoter elements including the TATA-box. Repression occurs by sterically hindering the assembly of the transcription initiation complex.</text>
</comment>
<dbReference type="Pfam" id="PF00508">
    <property type="entry name" value="PPV_E2_N"/>
    <property type="match status" value="1"/>
</dbReference>
<dbReference type="HAMAP" id="MF_04001">
    <property type="entry name" value="PPV_E2"/>
    <property type="match status" value="1"/>
</dbReference>
<dbReference type="InterPro" id="IPR042503">
    <property type="entry name" value="Regulatory_protein_E2_N_1"/>
</dbReference>
<dbReference type="InterPro" id="IPR036050">
    <property type="entry name" value="Regulatory_protein_E2_N"/>
</dbReference>
<evidence type="ECO:0000313" key="17">
    <source>
        <dbReference type="Proteomes" id="UP000109002"/>
    </source>
</evidence>
<evidence type="ECO:0000256" key="12">
    <source>
        <dbReference type="HAMAP-Rule" id="MF_04001"/>
    </source>
</evidence>
<dbReference type="GO" id="GO:0003700">
    <property type="term" value="F:DNA-binding transcription factor activity"/>
    <property type="evidence" value="ECO:0007669"/>
    <property type="project" value="UniProtKB-UniRule"/>
</dbReference>
<gene>
    <name evidence="12 16" type="primary">E2</name>
</gene>
<dbReference type="RefSeq" id="YP_009507294.1">
    <property type="nucleotide sequence ID" value="NC_038522.1"/>
</dbReference>
<feature type="domain" description="Papillomavirus E2 C-terminal" evidence="15">
    <location>
        <begin position="311"/>
        <end position="386"/>
    </location>
</feature>
<dbReference type="OrthoDB" id="15886at10239"/>
<keyword evidence="8 12" id="KW-0805">Transcription regulation</keyword>
<dbReference type="GO" id="GO:0006351">
    <property type="term" value="P:DNA-templated transcription"/>
    <property type="evidence" value="ECO:0007669"/>
    <property type="project" value="UniProtKB-UniRule"/>
</dbReference>
<evidence type="ECO:0000256" key="9">
    <source>
        <dbReference type="ARBA" id="ARBA00023125"/>
    </source>
</evidence>
<protein>
    <recommendedName>
        <fullName evidence="12">Regulatory protein E2</fullName>
    </recommendedName>
</protein>
<feature type="domain" description="Papillomavirus E2 N-terminal" evidence="14">
    <location>
        <begin position="6"/>
        <end position="203"/>
    </location>
</feature>
<dbReference type="Gene3D" id="3.30.70.330">
    <property type="match status" value="1"/>
</dbReference>
<dbReference type="InterPro" id="IPR035975">
    <property type="entry name" value="E2/EBNA1_C_sf"/>
</dbReference>
<dbReference type="SUPFAM" id="SSF54957">
    <property type="entry name" value="Viral DNA-binding domain"/>
    <property type="match status" value="1"/>
</dbReference>
<evidence type="ECO:0000256" key="13">
    <source>
        <dbReference type="SAM" id="MobiDB-lite"/>
    </source>
</evidence>
<dbReference type="Gene3D" id="2.170.200.10">
    <property type="entry name" value="Papillomavirus E2 early protein domain"/>
    <property type="match status" value="1"/>
</dbReference>
<dbReference type="SUPFAM" id="SSF51332">
    <property type="entry name" value="E2 regulatory, transactivation domain"/>
    <property type="match status" value="1"/>
</dbReference>
<evidence type="ECO:0000256" key="8">
    <source>
        <dbReference type="ARBA" id="ARBA00023015"/>
    </source>
</evidence>
<evidence type="ECO:0000259" key="14">
    <source>
        <dbReference type="Pfam" id="PF00508"/>
    </source>
</evidence>
<evidence type="ECO:0000256" key="5">
    <source>
        <dbReference type="ARBA" id="ARBA00022553"/>
    </source>
</evidence>
<keyword evidence="7 12" id="KW-0235">DNA replication</keyword>
<dbReference type="GO" id="GO:0003677">
    <property type="term" value="F:DNA binding"/>
    <property type="evidence" value="ECO:0007669"/>
    <property type="project" value="UniProtKB-UniRule"/>
</dbReference>
<keyword evidence="6 12" id="KW-1048">Host nucleus</keyword>
<comment type="PTM">
    <text evidence="12">Phosphorylated.</text>
</comment>
<evidence type="ECO:0000313" key="16">
    <source>
        <dbReference type="EMBL" id="AFV27125.1"/>
    </source>
</evidence>
<dbReference type="InterPro" id="IPR000427">
    <property type="entry name" value="Papillomavirus_E2_C"/>
</dbReference>
<comment type="subunit">
    <text evidence="12">Binds DNA as homodimer. Interacts with protein E1; this interaction greatly increases E1 DNA-binding activity. Interacts with protein L1; this interaction enhances E2-dependent replication and transcription activation. Interacts with protein L2; this interaction inhibits E2 transcriptional activity but not DNA replication function E2. Interacts with protein E7; this interaction inhibits E7 oncogenic activity. Interacts with host TAF1; this interaction modulates E2-dependent transcriptional regulation. Interacts with host BRD4; this interaction mediates E2 transcriptional activation function. Additionally, the interaction with host BRD4 on mitotic chromosomes mediates tethering of the viral genome. Interacts with host TOPBP1; this interaction is required for optimal viral DNA replication.</text>
</comment>
<dbReference type="GO" id="GO:0000166">
    <property type="term" value="F:nucleotide binding"/>
    <property type="evidence" value="ECO:0007669"/>
    <property type="project" value="UniProtKB-UniRule"/>
</dbReference>
<keyword evidence="12" id="KW-0832">Ubl conjugation</keyword>
<dbReference type="InterPro" id="IPR033668">
    <property type="entry name" value="Reg_prot_E2"/>
</dbReference>
<dbReference type="KEGG" id="vg:37618247"/>
<dbReference type="Gene3D" id="1.10.287.30">
    <property type="entry name" value="E2 (early) protein, N terminal domain, subdomain 1"/>
    <property type="match status" value="1"/>
</dbReference>
<dbReference type="GO" id="GO:0042025">
    <property type="term" value="C:host cell nucleus"/>
    <property type="evidence" value="ECO:0007669"/>
    <property type="project" value="UniProtKB-SubCell"/>
</dbReference>
<feature type="region of interest" description="DNA-binding domain" evidence="12">
    <location>
        <begin position="309"/>
        <end position="392"/>
    </location>
</feature>
<accession>K4MKV2</accession>
<dbReference type="InterPro" id="IPR001866">
    <property type="entry name" value="PPV_E2_N"/>
</dbReference>
<dbReference type="Proteomes" id="UP000109002">
    <property type="component" value="Segment"/>
</dbReference>
<dbReference type="GO" id="GO:0006275">
    <property type="term" value="P:regulation of DNA replication"/>
    <property type="evidence" value="ECO:0007669"/>
    <property type="project" value="UniProtKB-UniRule"/>
</dbReference>
<keyword evidence="17" id="KW-1185">Reference proteome</keyword>
<comment type="similarity">
    <text evidence="2">Belongs to the papillomaviridae E8^E2C protein family.</text>
</comment>
<feature type="compositionally biased region" description="Polar residues" evidence="13">
    <location>
        <begin position="237"/>
        <end position="248"/>
    </location>
</feature>
<evidence type="ECO:0000256" key="7">
    <source>
        <dbReference type="ARBA" id="ARBA00022705"/>
    </source>
</evidence>
<keyword evidence="4 12" id="KW-0244">Early protein</keyword>
<keyword evidence="12" id="KW-1017">Isopeptide bond</keyword>
<proteinExistence type="inferred from homology"/>
<evidence type="ECO:0000259" key="15">
    <source>
        <dbReference type="Pfam" id="PF00511"/>
    </source>
</evidence>
<evidence type="ECO:0000256" key="11">
    <source>
        <dbReference type="ARBA" id="ARBA00023163"/>
    </source>
</evidence>
<keyword evidence="9 12" id="KW-0238">DNA-binding</keyword>
<organism evidence="16 17">
    <name type="scientific">Human papillomavirus type 161</name>
    <dbReference type="NCBI Taxonomy" id="1315264"/>
    <lineage>
        <taxon>Viruses</taxon>
        <taxon>Monodnaviria</taxon>
        <taxon>Shotokuvirae</taxon>
        <taxon>Cossaviricota</taxon>
        <taxon>Papovaviricetes</taxon>
        <taxon>Zurhausenvirales</taxon>
        <taxon>Papillomaviridae</taxon>
        <taxon>Firstpapillomavirinae</taxon>
        <taxon>Gammapapillomavirus</taxon>
        <taxon>Gammapapillomavirus 19</taxon>
    </lineage>
</organism>
<feature type="compositionally biased region" description="Basic and acidic residues" evidence="13">
    <location>
        <begin position="284"/>
        <end position="295"/>
    </location>
</feature>
<keyword evidence="5 12" id="KW-0597">Phosphoprotein</keyword>
<evidence type="ECO:0000256" key="10">
    <source>
        <dbReference type="ARBA" id="ARBA00023159"/>
    </source>
</evidence>
<dbReference type="GO" id="GO:0039693">
    <property type="term" value="P:viral DNA genome replication"/>
    <property type="evidence" value="ECO:0007669"/>
    <property type="project" value="UniProtKB-UniRule"/>
</dbReference>
<reference evidence="16 17" key="1">
    <citation type="journal article" date="2012" name="J. Virol.">
        <title>Nine complete genome sequences of cutaneous human papillomavirus genotypes isolated from healthy skin of individuals living in rural he nan province, china.</title>
        <authorList>
            <person name="Li J."/>
            <person name="Cai H."/>
            <person name="Xu Z."/>
            <person name="Wang Q."/>
            <person name="Hang D."/>
            <person name="Shen N."/>
            <person name="Liu M."/>
            <person name="Zhang C."/>
            <person name="Abliz A."/>
            <person name="Ke Y."/>
        </authorList>
    </citation>
    <scope>NUCLEOTIDE SEQUENCE [LARGE SCALE GENOMIC DNA]</scope>
    <source>
        <strain evidence="16">KC1</strain>
    </source>
</reference>
<evidence type="ECO:0000256" key="2">
    <source>
        <dbReference type="ARBA" id="ARBA00007794"/>
    </source>
</evidence>
<evidence type="ECO:0000256" key="1">
    <source>
        <dbReference type="ARBA" id="ARBA00004147"/>
    </source>
</evidence>
<evidence type="ECO:0000256" key="6">
    <source>
        <dbReference type="ARBA" id="ARBA00022562"/>
    </source>
</evidence>
<keyword evidence="3 12" id="KW-0678">Repressor</keyword>
<evidence type="ECO:0000256" key="3">
    <source>
        <dbReference type="ARBA" id="ARBA00022491"/>
    </source>
</evidence>
<comment type="similarity">
    <text evidence="12">Belongs to the papillomaviridae E2 protein family.</text>
</comment>
<comment type="caution">
    <text evidence="12">Lacks conserved residue(s) required for the propagation of feature annotation.</text>
</comment>
<dbReference type="EMBL" id="JX413109">
    <property type="protein sequence ID" value="AFV27125.1"/>
    <property type="molecule type" value="Genomic_DNA"/>
</dbReference>
<dbReference type="InterPro" id="IPR042504">
    <property type="entry name" value="Regulatory_protein_E2_N_2"/>
</dbReference>
<keyword evidence="11 12" id="KW-0804">Transcription</keyword>
<evidence type="ECO:0000256" key="4">
    <source>
        <dbReference type="ARBA" id="ARBA00022518"/>
    </source>
</evidence>
<dbReference type="GeneID" id="37618247"/>
<name>K4MKV2_9PAPI</name>
<feature type="cross-link" description="Glycyl lysine isopeptide (Lys-Gly) (interchain with G-Cter in SUMO)" evidence="12">
    <location>
        <position position="316"/>
    </location>
</feature>
<sequence>MESHVSLTDRFAALQETLMTLYESDPADLKSQIEHWDLVKKENEYLYYVRKEGLSSIGMFPAPALQVSEQKAKQAIKLGLLLRSLNKSPYATEPWRLRDTSAELVLQTEPKNCSKKGPFEVEVWFDNDPDKALPYPNWDWIYYQDQHDVWHKVKGDADYNGTFYEEVTGERVYFSIFDADAARYGQSGQWTVRFKNKIISASVTSSSRSSFDSSNKRGTSSTFIFQPERGETEEASTSEGRISTTPSNLRRRRGGGEQQGESASPRGNKRRRTDSGGGAPSPEEVGRDHRSVESRHRSRLGLLQAEARDPPIIIVKGPANTLKCWRWRVKNKYRDLFLEFSTNWTWVGDEADTCYKSRMLVAFQNVSQREKFLKTVNVPKGSSLTFGNIDSL</sequence>
<keyword evidence="10 12" id="KW-0010">Activator</keyword>
<feature type="region of interest" description="Disordered" evidence="13">
    <location>
        <begin position="205"/>
        <end position="303"/>
    </location>
</feature>
<comment type="subcellular location">
    <subcellularLocation>
        <location evidence="1 12">Host nucleus</location>
    </subcellularLocation>
</comment>
<comment type="PTM">
    <text evidence="12">Sumoylation plays a regulatory role in E2 transcriptional activity.</text>
</comment>
<dbReference type="GO" id="GO:0006260">
    <property type="term" value="P:DNA replication"/>
    <property type="evidence" value="ECO:0007669"/>
    <property type="project" value="UniProtKB-KW"/>
</dbReference>